<evidence type="ECO:0000313" key="3">
    <source>
        <dbReference type="Proteomes" id="UP000295281"/>
    </source>
</evidence>
<dbReference type="Pfam" id="PF12680">
    <property type="entry name" value="SnoaL_2"/>
    <property type="match status" value="1"/>
</dbReference>
<reference evidence="2 3" key="1">
    <citation type="submission" date="2019-03" db="EMBL/GenBank/DDBJ databases">
        <title>Genomic Encyclopedia of Type Strains, Phase IV (KMG-IV): sequencing the most valuable type-strain genomes for metagenomic binning, comparative biology and taxonomic classification.</title>
        <authorList>
            <person name="Goeker M."/>
        </authorList>
    </citation>
    <scope>NUCLEOTIDE SEQUENCE [LARGE SCALE GENOMIC DNA]</scope>
    <source>
        <strain evidence="2 3">DSM 46770</strain>
    </source>
</reference>
<keyword evidence="3" id="KW-1185">Reference proteome</keyword>
<dbReference type="OrthoDB" id="5176305at2"/>
<accession>A0A4R6UTW2</accession>
<dbReference type="InterPro" id="IPR037401">
    <property type="entry name" value="SnoaL-like"/>
</dbReference>
<keyword evidence="2" id="KW-0413">Isomerase</keyword>
<dbReference type="Proteomes" id="UP000295281">
    <property type="component" value="Unassembled WGS sequence"/>
</dbReference>
<dbReference type="SUPFAM" id="SSF54427">
    <property type="entry name" value="NTF2-like"/>
    <property type="match status" value="1"/>
</dbReference>
<evidence type="ECO:0000313" key="2">
    <source>
        <dbReference type="EMBL" id="TDQ46894.1"/>
    </source>
</evidence>
<dbReference type="RefSeq" id="WP_133743065.1">
    <property type="nucleotide sequence ID" value="NZ_SNYN01000023.1"/>
</dbReference>
<name>A0A4R6UTW2_9ACTN</name>
<protein>
    <submittedName>
        <fullName evidence="2">Ketosteroid isomerase-like protein</fullName>
    </submittedName>
</protein>
<feature type="domain" description="SnoaL-like" evidence="1">
    <location>
        <begin position="9"/>
        <end position="110"/>
    </location>
</feature>
<sequence>MANTELVFKMYEYFNAGKLDAIRSELFAPDIVWRMPGHHPLSGTMSGVDEVMSFLTNLFQAGITVDNAHFGELDDGTVCEKHLGHAELDGEKFLFPTSTTYGVRDGRLADVQVHTAVQHDVDRYFWARFQLKPVAERVAS</sequence>
<gene>
    <name evidence="2" type="ORF">EV190_12350</name>
</gene>
<proteinExistence type="predicted"/>
<dbReference type="GO" id="GO:0016853">
    <property type="term" value="F:isomerase activity"/>
    <property type="evidence" value="ECO:0007669"/>
    <property type="project" value="UniProtKB-KW"/>
</dbReference>
<dbReference type="InterPro" id="IPR032710">
    <property type="entry name" value="NTF2-like_dom_sf"/>
</dbReference>
<comment type="caution">
    <text evidence="2">The sequence shown here is derived from an EMBL/GenBank/DDBJ whole genome shotgun (WGS) entry which is preliminary data.</text>
</comment>
<evidence type="ECO:0000259" key="1">
    <source>
        <dbReference type="Pfam" id="PF12680"/>
    </source>
</evidence>
<dbReference type="EMBL" id="SNYN01000023">
    <property type="protein sequence ID" value="TDQ46894.1"/>
    <property type="molecule type" value="Genomic_DNA"/>
</dbReference>
<dbReference type="Gene3D" id="3.10.450.50">
    <property type="match status" value="1"/>
</dbReference>
<dbReference type="AlphaFoldDB" id="A0A4R6UTW2"/>
<organism evidence="2 3">
    <name type="scientific">Actinorugispora endophytica</name>
    <dbReference type="NCBI Taxonomy" id="1605990"/>
    <lineage>
        <taxon>Bacteria</taxon>
        <taxon>Bacillati</taxon>
        <taxon>Actinomycetota</taxon>
        <taxon>Actinomycetes</taxon>
        <taxon>Streptosporangiales</taxon>
        <taxon>Nocardiopsidaceae</taxon>
        <taxon>Actinorugispora</taxon>
    </lineage>
</organism>